<dbReference type="Gene3D" id="1.10.3210.50">
    <property type="match status" value="1"/>
</dbReference>
<comment type="caution">
    <text evidence="2">The sequence shown here is derived from an EMBL/GenBank/DDBJ whole genome shotgun (WGS) entry which is preliminary data.</text>
</comment>
<gene>
    <name evidence="2" type="ORF">FE257_001765</name>
</gene>
<dbReference type="Proteomes" id="UP001194746">
    <property type="component" value="Unassembled WGS sequence"/>
</dbReference>
<evidence type="ECO:0000313" key="2">
    <source>
        <dbReference type="EMBL" id="KAF9884434.1"/>
    </source>
</evidence>
<accession>A0AAD4CDF1</accession>
<dbReference type="PANTHER" id="PTHR33594:SF1">
    <property type="entry name" value="HD_PDEASE DOMAIN-CONTAINING PROTEIN"/>
    <property type="match status" value="1"/>
</dbReference>
<dbReference type="InterPro" id="IPR003607">
    <property type="entry name" value="HD/PDEase_dom"/>
</dbReference>
<feature type="domain" description="HD/PDEase" evidence="1">
    <location>
        <begin position="20"/>
        <end position="178"/>
    </location>
</feature>
<dbReference type="AlphaFoldDB" id="A0AAD4CDF1"/>
<dbReference type="EMBL" id="VCAU01000122">
    <property type="protein sequence ID" value="KAF9884434.1"/>
    <property type="molecule type" value="Genomic_DNA"/>
</dbReference>
<reference evidence="2" key="1">
    <citation type="journal article" date="2019" name="Beilstein J. Org. Chem.">
        <title>Nanangenines: drimane sesquiterpenoids as the dominant metabolite cohort of a novel Australian fungus, Aspergillus nanangensis.</title>
        <authorList>
            <person name="Lacey H.J."/>
            <person name="Gilchrist C.L.M."/>
            <person name="Crombie A."/>
            <person name="Kalaitzis J.A."/>
            <person name="Vuong D."/>
            <person name="Rutledge P.J."/>
            <person name="Turner P."/>
            <person name="Pitt J.I."/>
            <person name="Lacey E."/>
            <person name="Chooi Y.H."/>
            <person name="Piggott A.M."/>
        </authorList>
    </citation>
    <scope>NUCLEOTIDE SEQUENCE</scope>
    <source>
        <strain evidence="2">MST-FP2251</strain>
    </source>
</reference>
<evidence type="ECO:0000313" key="3">
    <source>
        <dbReference type="Proteomes" id="UP001194746"/>
    </source>
</evidence>
<dbReference type="CDD" id="cd00077">
    <property type="entry name" value="HDc"/>
    <property type="match status" value="1"/>
</dbReference>
<reference evidence="2" key="2">
    <citation type="submission" date="2020-02" db="EMBL/GenBank/DDBJ databases">
        <authorList>
            <person name="Gilchrist C.L.M."/>
            <person name="Chooi Y.-H."/>
        </authorList>
    </citation>
    <scope>NUCLEOTIDE SEQUENCE</scope>
    <source>
        <strain evidence="2">MST-FP2251</strain>
    </source>
</reference>
<name>A0AAD4CDF1_ASPNN</name>
<dbReference type="SMART" id="SM00471">
    <property type="entry name" value="HDc"/>
    <property type="match status" value="1"/>
</dbReference>
<evidence type="ECO:0000259" key="1">
    <source>
        <dbReference type="SMART" id="SM00471"/>
    </source>
</evidence>
<dbReference type="SUPFAM" id="SSF109604">
    <property type="entry name" value="HD-domain/PDEase-like"/>
    <property type="match status" value="1"/>
</dbReference>
<dbReference type="PANTHER" id="PTHR33594">
    <property type="entry name" value="SUPERFAMILY HYDROLASE, PUTATIVE (AFU_ORTHOLOGUE AFUA_1G03035)-RELATED"/>
    <property type="match status" value="1"/>
</dbReference>
<keyword evidence="3" id="KW-1185">Reference proteome</keyword>
<protein>
    <recommendedName>
        <fullName evidence="1">HD/PDEase domain-containing protein</fullName>
    </recommendedName>
</protein>
<proteinExistence type="predicted"/>
<organism evidence="2 3">
    <name type="scientific">Aspergillus nanangensis</name>
    <dbReference type="NCBI Taxonomy" id="2582783"/>
    <lineage>
        <taxon>Eukaryota</taxon>
        <taxon>Fungi</taxon>
        <taxon>Dikarya</taxon>
        <taxon>Ascomycota</taxon>
        <taxon>Pezizomycotina</taxon>
        <taxon>Eurotiomycetes</taxon>
        <taxon>Eurotiomycetidae</taxon>
        <taxon>Eurotiales</taxon>
        <taxon>Aspergillaceae</taxon>
        <taxon>Aspergillus</taxon>
        <taxon>Aspergillus subgen. Circumdati</taxon>
    </lineage>
</organism>
<sequence length="248" mass="27541">MADLFSKLTPIVNKCMSNHDPSHNPAHVHRVVALARTILSAETSSTATTTTNKPRRSYDPTVVDLAALLHDIADRKYLYEIASTIATLSNPSSSSNALAFPDEISPTNLVQQMLVAHGADAALAHRVQTIVSHVSYTVERSDASKVRQLIDGEFPELAIVQDADRLDAIGAIGIGRCFTFLGARGRDFVPEGSQWDMQNAVEHFEEKLEKLEGMMKTDTGRAMARERTARLLEFRRWWEEEMHVGELV</sequence>